<feature type="non-terminal residue" evidence="1">
    <location>
        <position position="1"/>
    </location>
</feature>
<dbReference type="Proteomes" id="UP000257109">
    <property type="component" value="Unassembled WGS sequence"/>
</dbReference>
<evidence type="ECO:0000313" key="2">
    <source>
        <dbReference type="Proteomes" id="UP000257109"/>
    </source>
</evidence>
<keyword evidence="2" id="KW-1185">Reference proteome</keyword>
<evidence type="ECO:0000313" key="1">
    <source>
        <dbReference type="EMBL" id="RDX64908.1"/>
    </source>
</evidence>
<organism evidence="1 2">
    <name type="scientific">Mucuna pruriens</name>
    <name type="common">Velvet bean</name>
    <name type="synonym">Dolichos pruriens</name>
    <dbReference type="NCBI Taxonomy" id="157652"/>
    <lineage>
        <taxon>Eukaryota</taxon>
        <taxon>Viridiplantae</taxon>
        <taxon>Streptophyta</taxon>
        <taxon>Embryophyta</taxon>
        <taxon>Tracheophyta</taxon>
        <taxon>Spermatophyta</taxon>
        <taxon>Magnoliopsida</taxon>
        <taxon>eudicotyledons</taxon>
        <taxon>Gunneridae</taxon>
        <taxon>Pentapetalae</taxon>
        <taxon>rosids</taxon>
        <taxon>fabids</taxon>
        <taxon>Fabales</taxon>
        <taxon>Fabaceae</taxon>
        <taxon>Papilionoideae</taxon>
        <taxon>50 kb inversion clade</taxon>
        <taxon>NPAAA clade</taxon>
        <taxon>indigoferoid/millettioid clade</taxon>
        <taxon>Phaseoleae</taxon>
        <taxon>Mucuna</taxon>
    </lineage>
</organism>
<protein>
    <recommendedName>
        <fullName evidence="3">Retrotransposon gag domain-containing protein</fullName>
    </recommendedName>
</protein>
<sequence>MHHAQALKLYSKSRVSLQEVMLRRDDHVIFDTLMQDQQRFRGWSAFKEATHHCLRGAMIQTVSQNWIREVENIFCVMECANAEKVTFSTYVLVEETEHWWENTLARMEAKGQTIT</sequence>
<dbReference type="EMBL" id="QJKJ01014159">
    <property type="protein sequence ID" value="RDX64908.1"/>
    <property type="molecule type" value="Genomic_DNA"/>
</dbReference>
<proteinExistence type="predicted"/>
<accession>A0A371EFU1</accession>
<dbReference type="OrthoDB" id="1433902at2759"/>
<name>A0A371EFU1_MUCPR</name>
<dbReference type="AlphaFoldDB" id="A0A371EFU1"/>
<evidence type="ECO:0008006" key="3">
    <source>
        <dbReference type="Google" id="ProtNLM"/>
    </source>
</evidence>
<gene>
    <name evidence="1" type="ORF">CR513_56472</name>
</gene>
<comment type="caution">
    <text evidence="1">The sequence shown here is derived from an EMBL/GenBank/DDBJ whole genome shotgun (WGS) entry which is preliminary data.</text>
</comment>
<reference evidence="1" key="1">
    <citation type="submission" date="2018-05" db="EMBL/GenBank/DDBJ databases">
        <title>Draft genome of Mucuna pruriens seed.</title>
        <authorList>
            <person name="Nnadi N.E."/>
            <person name="Vos R."/>
            <person name="Hasami M.H."/>
            <person name="Devisetty U.K."/>
            <person name="Aguiy J.C."/>
        </authorList>
    </citation>
    <scope>NUCLEOTIDE SEQUENCE [LARGE SCALE GENOMIC DNA]</scope>
    <source>
        <strain evidence="1">JCA_2017</strain>
    </source>
</reference>